<feature type="compositionally biased region" description="Polar residues" evidence="2">
    <location>
        <begin position="198"/>
        <end position="207"/>
    </location>
</feature>
<feature type="compositionally biased region" description="Polar residues" evidence="2">
    <location>
        <begin position="146"/>
        <end position="156"/>
    </location>
</feature>
<keyword evidence="1" id="KW-0175">Coiled coil</keyword>
<organism evidence="4">
    <name type="scientific">Aplanochytrium stocchinoi</name>
    <dbReference type="NCBI Taxonomy" id="215587"/>
    <lineage>
        <taxon>Eukaryota</taxon>
        <taxon>Sar</taxon>
        <taxon>Stramenopiles</taxon>
        <taxon>Bigyra</taxon>
        <taxon>Labyrinthulomycetes</taxon>
        <taxon>Thraustochytrida</taxon>
        <taxon>Thraustochytriidae</taxon>
        <taxon>Aplanochytrium</taxon>
    </lineage>
</organism>
<sequence length="246" mass="28142">MDKMREKLEKNEEELTTLYAENGRMKKELETNKAAMLEYKTHLEKLTQDNNILRNTVEDSTKNLREAKLKFAGEVRNLNQKLIEIHTEYTEDATVIRVKELETELQILRIDKGKSETKIQELEMELQKVRIDKAGNLETQPKKEATQTSADTSVSIATEGKCNSEDEQHHQSDNNPNAAKPDQTITPPGDDTKGGPSDPNNSMSVTCNQERMKELETQLDTANTWLVEMQKVMFGCENCSRFFSEQ</sequence>
<evidence type="ECO:0000256" key="2">
    <source>
        <dbReference type="SAM" id="MobiDB-lite"/>
    </source>
</evidence>
<protein>
    <submittedName>
        <fullName evidence="4">Uncharacterized protein</fullName>
    </submittedName>
</protein>
<feature type="compositionally biased region" description="Basic and acidic residues" evidence="2">
    <location>
        <begin position="162"/>
        <end position="172"/>
    </location>
</feature>
<feature type="region of interest" description="Disordered" evidence="2">
    <location>
        <begin position="137"/>
        <end position="207"/>
    </location>
</feature>
<evidence type="ECO:0000313" key="4">
    <source>
        <dbReference type="EMBL" id="CAE0437596.1"/>
    </source>
</evidence>
<evidence type="ECO:0000313" key="3">
    <source>
        <dbReference type="EMBL" id="CAE0437595.1"/>
    </source>
</evidence>
<feature type="coiled-coil region" evidence="1">
    <location>
        <begin position="98"/>
        <end position="132"/>
    </location>
</feature>
<proteinExistence type="predicted"/>
<dbReference type="EMBL" id="HBIN01010494">
    <property type="protein sequence ID" value="CAE0437596.1"/>
    <property type="molecule type" value="Transcribed_RNA"/>
</dbReference>
<gene>
    <name evidence="3" type="ORF">ASTO00021_LOCUS7852</name>
    <name evidence="4" type="ORF">ASTO00021_LOCUS7853</name>
</gene>
<dbReference type="AlphaFoldDB" id="A0A6S8C181"/>
<dbReference type="EMBL" id="HBIN01010493">
    <property type="protein sequence ID" value="CAE0437595.1"/>
    <property type="molecule type" value="Transcribed_RNA"/>
</dbReference>
<name>A0A6S8C181_9STRA</name>
<evidence type="ECO:0000256" key="1">
    <source>
        <dbReference type="SAM" id="Coils"/>
    </source>
</evidence>
<feature type="coiled-coil region" evidence="1">
    <location>
        <begin position="1"/>
        <end position="70"/>
    </location>
</feature>
<accession>A0A6S8C181</accession>
<reference evidence="4" key="1">
    <citation type="submission" date="2021-01" db="EMBL/GenBank/DDBJ databases">
        <authorList>
            <person name="Corre E."/>
            <person name="Pelletier E."/>
            <person name="Niang G."/>
            <person name="Scheremetjew M."/>
            <person name="Finn R."/>
            <person name="Kale V."/>
            <person name="Holt S."/>
            <person name="Cochrane G."/>
            <person name="Meng A."/>
            <person name="Brown T."/>
            <person name="Cohen L."/>
        </authorList>
    </citation>
    <scope>NUCLEOTIDE SEQUENCE</scope>
    <source>
        <strain evidence="4">GSBS06</strain>
    </source>
</reference>